<accession>A6UVY3</accession>
<dbReference type="Proteomes" id="UP000001106">
    <property type="component" value="Chromosome"/>
</dbReference>
<reference evidence="1" key="1">
    <citation type="submission" date="2007-06" db="EMBL/GenBank/DDBJ databases">
        <title>Complete sequence of Methanococcus aeolicus Nankai-3.</title>
        <authorList>
            <consortium name="US DOE Joint Genome Institute"/>
            <person name="Copeland A."/>
            <person name="Lucas S."/>
            <person name="Lapidus A."/>
            <person name="Barry K."/>
            <person name="Glavina del Rio T."/>
            <person name="Dalin E."/>
            <person name="Tice H."/>
            <person name="Pitluck S."/>
            <person name="Chain P."/>
            <person name="Malfatti S."/>
            <person name="Shin M."/>
            <person name="Vergez L."/>
            <person name="Schmutz J."/>
            <person name="Larimer F."/>
            <person name="Land M."/>
            <person name="Hauser L."/>
            <person name="Kyrpides N."/>
            <person name="Lykidis A."/>
            <person name="Sieprawska-Lupa M."/>
            <person name="Whitman W.B."/>
            <person name="Richardson P."/>
        </authorList>
    </citation>
    <scope>NUCLEOTIDE SEQUENCE [LARGE SCALE GENOMIC DNA]</scope>
    <source>
        <strain evidence="1">Nankai-3</strain>
    </source>
</reference>
<sequence length="502" mass="58913">MGKNNGGIKMSKALFLSNVGNRDLGFGEIALFDKTKDAEEGPKRLREKCDKKYQEITEKNLNLKSFFEFTKELYLSKAYEELNLEPILIKDSIKSIYELYDEMNIKLLATMQENSHNQDTYYSAEIIKEWLIRKYPKLKGNVEIVKINKNPSDYALMLEEYSTIFNKFSNDYDDVYLGITGGAPAQISSLIINGVLRWETKTKIFYKPHGKKPQENNIGEMLFKKFKNEEYDAYMDSEMYLLASEVGKKYGLIEDWEYHKLRALHFKNLFDFEQAIDELNKAFKKANIDNKKHIRKEIKSLEKLDSNEPTKDIKENINRYKLLINLLIDTMIRKWKNGDYVDFVGRLFRLEEAVLITIVEKEFNKSMDKEKGKFQGYEELLEENPDVKKYLIEGHIQVDKGVNRNSLFYLVGYLIDKKGFKKYKPIHDIIIKLNNNNKTKKTTEKLKKVECLSDLRNKSVLAHGFMGVSKKNIIELYDKDKSNENKIIDDIDLIKRLINKLI</sequence>
<name>A6UVY3_META3</name>
<keyword evidence="2" id="KW-1185">Reference proteome</keyword>
<gene>
    <name evidence="1" type="ordered locus">Maeo_1078</name>
</gene>
<evidence type="ECO:0000313" key="1">
    <source>
        <dbReference type="EMBL" id="ABR56655.1"/>
    </source>
</evidence>
<dbReference type="eggNOG" id="arCOG00127">
    <property type="taxonomic scope" value="Archaea"/>
</dbReference>
<dbReference type="AlphaFoldDB" id="A6UVY3"/>
<organism evidence="1 2">
    <name type="scientific">Methanococcus aeolicus (strain ATCC BAA-1280 / DSM 17508 / OCM 812 / Nankai-3)</name>
    <dbReference type="NCBI Taxonomy" id="419665"/>
    <lineage>
        <taxon>Archaea</taxon>
        <taxon>Methanobacteriati</taxon>
        <taxon>Methanobacteriota</taxon>
        <taxon>Methanomada group</taxon>
        <taxon>Methanococci</taxon>
        <taxon>Methanococcales</taxon>
        <taxon>Methanococcaceae</taxon>
        <taxon>Methanococcus</taxon>
    </lineage>
</organism>
<protein>
    <submittedName>
        <fullName evidence="1">Uncharacterized protein</fullName>
    </submittedName>
</protein>
<dbReference type="EMBL" id="CP000743">
    <property type="protein sequence ID" value="ABR56655.1"/>
    <property type="molecule type" value="Genomic_DNA"/>
</dbReference>
<dbReference type="HOGENOM" id="CLU_542517_0_0_2"/>
<proteinExistence type="predicted"/>
<dbReference type="KEGG" id="mae:Maeo_1078"/>
<evidence type="ECO:0000313" key="2">
    <source>
        <dbReference type="Proteomes" id="UP000001106"/>
    </source>
</evidence>
<dbReference type="STRING" id="419665.Maeo_1078"/>